<organism evidence="2 3">
    <name type="scientific">Pseudonocardia halophobica</name>
    <dbReference type="NCBI Taxonomy" id="29401"/>
    <lineage>
        <taxon>Bacteria</taxon>
        <taxon>Bacillati</taxon>
        <taxon>Actinomycetota</taxon>
        <taxon>Actinomycetes</taxon>
        <taxon>Pseudonocardiales</taxon>
        <taxon>Pseudonocardiaceae</taxon>
        <taxon>Pseudonocardia</taxon>
    </lineage>
</organism>
<sequence>MNDREEADARTVAARLAEIADLVERGALREARRRTARILADTDEPTQLLLAQCLQALERHPSVRVSQLRHLWRISDDDGRAIVEACAPRHDQLPTRPNHRDDAELRDKVRQAPRDLPTRWTTPTARRNRRPGDADTAAGRYFADRVEPEQDRDDRDDPMPLDYDRSALPPLRGLPCVVCRTERSSRDQHRRTDDGLCEDCRDSGRPGISPPPAPATRESWVIARCRYVADTSATPAECRARLRADWRHLARHDRATMTAWVAAQTT</sequence>
<reference evidence="2" key="2">
    <citation type="submission" date="2023-01" db="EMBL/GenBank/DDBJ databases">
        <authorList>
            <person name="Sun Q."/>
            <person name="Evtushenko L."/>
        </authorList>
    </citation>
    <scope>NUCLEOTIDE SEQUENCE</scope>
    <source>
        <strain evidence="2">VKM Ac-1069</strain>
    </source>
</reference>
<feature type="compositionally biased region" description="Basic and acidic residues" evidence="1">
    <location>
        <begin position="89"/>
        <end position="117"/>
    </location>
</feature>
<evidence type="ECO:0000313" key="2">
    <source>
        <dbReference type="EMBL" id="GLL10462.1"/>
    </source>
</evidence>
<evidence type="ECO:0000256" key="1">
    <source>
        <dbReference type="SAM" id="MobiDB-lite"/>
    </source>
</evidence>
<keyword evidence="3" id="KW-1185">Reference proteome</keyword>
<gene>
    <name evidence="2" type="ORF">GCM10017577_16020</name>
</gene>
<feature type="region of interest" description="Disordered" evidence="1">
    <location>
        <begin position="89"/>
        <end position="166"/>
    </location>
</feature>
<dbReference type="AlphaFoldDB" id="A0A9W6L030"/>
<dbReference type="EMBL" id="BSFQ01000005">
    <property type="protein sequence ID" value="GLL10462.1"/>
    <property type="molecule type" value="Genomic_DNA"/>
</dbReference>
<feature type="compositionally biased region" description="Basic and acidic residues" evidence="1">
    <location>
        <begin position="142"/>
        <end position="165"/>
    </location>
</feature>
<comment type="caution">
    <text evidence="2">The sequence shown here is derived from an EMBL/GenBank/DDBJ whole genome shotgun (WGS) entry which is preliminary data.</text>
</comment>
<name>A0A9W6L030_9PSEU</name>
<proteinExistence type="predicted"/>
<dbReference type="RefSeq" id="WP_037040862.1">
    <property type="nucleotide sequence ID" value="NZ_BAAAUZ010000002.1"/>
</dbReference>
<accession>A0A9W6L030</accession>
<dbReference type="Proteomes" id="UP001143463">
    <property type="component" value="Unassembled WGS sequence"/>
</dbReference>
<evidence type="ECO:0000313" key="3">
    <source>
        <dbReference type="Proteomes" id="UP001143463"/>
    </source>
</evidence>
<protein>
    <submittedName>
        <fullName evidence="2">Uncharacterized protein</fullName>
    </submittedName>
</protein>
<reference evidence="2" key="1">
    <citation type="journal article" date="2014" name="Int. J. Syst. Evol. Microbiol.">
        <title>Complete genome sequence of Corynebacterium casei LMG S-19264T (=DSM 44701T), isolated from a smear-ripened cheese.</title>
        <authorList>
            <consortium name="US DOE Joint Genome Institute (JGI-PGF)"/>
            <person name="Walter F."/>
            <person name="Albersmeier A."/>
            <person name="Kalinowski J."/>
            <person name="Ruckert C."/>
        </authorList>
    </citation>
    <scope>NUCLEOTIDE SEQUENCE</scope>
    <source>
        <strain evidence="2">VKM Ac-1069</strain>
    </source>
</reference>